<dbReference type="AlphaFoldDB" id="A0A9D1WHX2"/>
<organism evidence="12 13">
    <name type="scientific">Candidatus Blautia gallistercoris</name>
    <dbReference type="NCBI Taxonomy" id="2838490"/>
    <lineage>
        <taxon>Bacteria</taxon>
        <taxon>Bacillati</taxon>
        <taxon>Bacillota</taxon>
        <taxon>Clostridia</taxon>
        <taxon>Lachnospirales</taxon>
        <taxon>Lachnospiraceae</taxon>
        <taxon>Blautia</taxon>
    </lineage>
</organism>
<protein>
    <recommendedName>
        <fullName evidence="7 10">6-phosphogluconate dehydrogenase, decarboxylating</fullName>
        <ecNumber evidence="7 10">1.1.1.44</ecNumber>
    </recommendedName>
</protein>
<feature type="active site" description="Proton donor" evidence="8">
    <location>
        <position position="188"/>
    </location>
</feature>
<dbReference type="Pfam" id="PF00393">
    <property type="entry name" value="6PGD"/>
    <property type="match status" value="1"/>
</dbReference>
<comment type="similarity">
    <text evidence="1 7 10">Belongs to the 6-phosphogluconate dehydrogenase family.</text>
</comment>
<gene>
    <name evidence="12" type="primary">gndA</name>
    <name evidence="12" type="ORF">IAA45_07490</name>
</gene>
<dbReference type="Gene3D" id="1.10.1040.10">
    <property type="entry name" value="N-(1-d-carboxylethyl)-l-norvaline Dehydrogenase, domain 2"/>
    <property type="match status" value="1"/>
</dbReference>
<evidence type="ECO:0000256" key="6">
    <source>
        <dbReference type="ARBA" id="ARBA00023126"/>
    </source>
</evidence>
<keyword evidence="4 7" id="KW-0560">Oxidoreductase</keyword>
<reference evidence="12" key="1">
    <citation type="journal article" date="2021" name="PeerJ">
        <title>Extensive microbial diversity within the chicken gut microbiome revealed by metagenomics and culture.</title>
        <authorList>
            <person name="Gilroy R."/>
            <person name="Ravi A."/>
            <person name="Getino M."/>
            <person name="Pursley I."/>
            <person name="Horton D.L."/>
            <person name="Alikhan N.F."/>
            <person name="Baker D."/>
            <person name="Gharbi K."/>
            <person name="Hall N."/>
            <person name="Watson M."/>
            <person name="Adriaenssens E.M."/>
            <person name="Foster-Nyarko E."/>
            <person name="Jarju S."/>
            <person name="Secka A."/>
            <person name="Antonio M."/>
            <person name="Oren A."/>
            <person name="Chaudhuri R.R."/>
            <person name="La Ragione R."/>
            <person name="Hildebrand F."/>
            <person name="Pallen M.J."/>
        </authorList>
    </citation>
    <scope>NUCLEOTIDE SEQUENCE</scope>
    <source>
        <strain evidence="12">ChiSjej1B19-8411</strain>
    </source>
</reference>
<dbReference type="SMART" id="SM01350">
    <property type="entry name" value="6PGD"/>
    <property type="match status" value="1"/>
</dbReference>
<evidence type="ECO:0000256" key="2">
    <source>
        <dbReference type="ARBA" id="ARBA00011738"/>
    </source>
</evidence>
<dbReference type="InterPro" id="IPR006183">
    <property type="entry name" value="Pgluconate_DH"/>
</dbReference>
<dbReference type="EMBL" id="DXEX01000161">
    <property type="protein sequence ID" value="HIX59540.1"/>
    <property type="molecule type" value="Genomic_DNA"/>
</dbReference>
<dbReference type="GO" id="GO:0050661">
    <property type="term" value="F:NADP binding"/>
    <property type="evidence" value="ECO:0007669"/>
    <property type="project" value="InterPro"/>
</dbReference>
<comment type="catalytic activity">
    <reaction evidence="7 10">
        <text>6-phospho-D-gluconate + NADP(+) = D-ribulose 5-phosphate + CO2 + NADPH</text>
        <dbReference type="Rhea" id="RHEA:10116"/>
        <dbReference type="ChEBI" id="CHEBI:16526"/>
        <dbReference type="ChEBI" id="CHEBI:57783"/>
        <dbReference type="ChEBI" id="CHEBI:58121"/>
        <dbReference type="ChEBI" id="CHEBI:58349"/>
        <dbReference type="ChEBI" id="CHEBI:58759"/>
        <dbReference type="EC" id="1.1.1.44"/>
    </reaction>
</comment>
<dbReference type="PANTHER" id="PTHR11811">
    <property type="entry name" value="6-PHOSPHOGLUCONATE DEHYDROGENASE"/>
    <property type="match status" value="1"/>
</dbReference>
<feature type="binding site" description="in other chain" evidence="9">
    <location>
        <begin position="184"/>
        <end position="185"/>
    </location>
    <ligand>
        <name>substrate</name>
        <note>ligand shared between dimeric partners</note>
    </ligand>
</feature>
<comment type="pathway">
    <text evidence="7 10">Carbohydrate degradation; pentose phosphate pathway; D-ribulose 5-phosphate from D-glucose 6-phosphate (oxidative stage): step 3/3.</text>
</comment>
<dbReference type="InterPro" id="IPR008927">
    <property type="entry name" value="6-PGluconate_DH-like_C_sf"/>
</dbReference>
<evidence type="ECO:0000256" key="7">
    <source>
        <dbReference type="PIRNR" id="PIRNR000109"/>
    </source>
</evidence>
<evidence type="ECO:0000259" key="11">
    <source>
        <dbReference type="SMART" id="SM01350"/>
    </source>
</evidence>
<dbReference type="FunFam" id="1.10.1040.10:FF:000032">
    <property type="entry name" value="6-phosphogluconate dehydrogenase, decarboxylating"/>
    <property type="match status" value="1"/>
</dbReference>
<dbReference type="PRINTS" id="PR00076">
    <property type="entry name" value="6PGDHDRGNASE"/>
</dbReference>
<evidence type="ECO:0000313" key="12">
    <source>
        <dbReference type="EMBL" id="HIX59540.1"/>
    </source>
</evidence>
<dbReference type="Pfam" id="PF03446">
    <property type="entry name" value="NAD_binding_2"/>
    <property type="match status" value="1"/>
</dbReference>
<feature type="binding site" description="in other chain" evidence="9">
    <location>
        <position position="101"/>
    </location>
    <ligand>
        <name>substrate</name>
        <note>ligand shared between dimeric partners</note>
    </ligand>
</feature>
<dbReference type="EC" id="1.1.1.44" evidence="7 10"/>
<reference evidence="12" key="2">
    <citation type="submission" date="2021-04" db="EMBL/GenBank/DDBJ databases">
        <authorList>
            <person name="Gilroy R."/>
        </authorList>
    </citation>
    <scope>NUCLEOTIDE SEQUENCE</scope>
    <source>
        <strain evidence="12">ChiSjej1B19-8411</strain>
    </source>
</reference>
<dbReference type="NCBIfam" id="NF006765">
    <property type="entry name" value="PRK09287.1"/>
    <property type="match status" value="1"/>
</dbReference>
<dbReference type="PIRSF" id="PIRSF000109">
    <property type="entry name" value="6PGD"/>
    <property type="match status" value="1"/>
</dbReference>
<feature type="binding site" evidence="9">
    <location>
        <position position="444"/>
    </location>
    <ligand>
        <name>substrate</name>
        <note>ligand shared between dimeric partners</note>
    </ligand>
</feature>
<evidence type="ECO:0000256" key="1">
    <source>
        <dbReference type="ARBA" id="ARBA00008419"/>
    </source>
</evidence>
<dbReference type="InterPro" id="IPR013328">
    <property type="entry name" value="6PGD_dom2"/>
</dbReference>
<dbReference type="PROSITE" id="PS00461">
    <property type="entry name" value="6PGD"/>
    <property type="match status" value="1"/>
</dbReference>
<dbReference type="GO" id="GO:0004616">
    <property type="term" value="F:phosphogluconate dehydrogenase (decarboxylating) activity"/>
    <property type="evidence" value="ECO:0007669"/>
    <property type="project" value="UniProtKB-EC"/>
</dbReference>
<evidence type="ECO:0000256" key="8">
    <source>
        <dbReference type="PIRSR" id="PIRSR000109-1"/>
    </source>
</evidence>
<dbReference type="SUPFAM" id="SSF48179">
    <property type="entry name" value="6-phosphogluconate dehydrogenase C-terminal domain-like"/>
    <property type="match status" value="1"/>
</dbReference>
<feature type="binding site" description="in other chain" evidence="9">
    <location>
        <position position="189"/>
    </location>
    <ligand>
        <name>substrate</name>
        <note>ligand shared between dimeric partners</note>
    </ligand>
</feature>
<comment type="caution">
    <text evidence="12">The sequence shown here is derived from an EMBL/GenBank/DDBJ whole genome shotgun (WGS) entry which is preliminary data.</text>
</comment>
<feature type="binding site" description="in other chain" evidence="9">
    <location>
        <position position="285"/>
    </location>
    <ligand>
        <name>substrate</name>
        <note>ligand shared between dimeric partners</note>
    </ligand>
</feature>
<proteinExistence type="inferred from homology"/>
<dbReference type="InterPro" id="IPR006114">
    <property type="entry name" value="6PGDH_C"/>
</dbReference>
<keyword evidence="6 7" id="KW-0570">Pentose shunt</keyword>
<dbReference type="GO" id="GO:0006098">
    <property type="term" value="P:pentose-phosphate shunt"/>
    <property type="evidence" value="ECO:0007669"/>
    <property type="project" value="UniProtKB-KW"/>
</dbReference>
<feature type="binding site" description="in other chain" evidence="9">
    <location>
        <begin position="127"/>
        <end position="129"/>
    </location>
    <ligand>
        <name>substrate</name>
        <note>ligand shared between dimeric partners</note>
    </ligand>
</feature>
<dbReference type="InterPro" id="IPR036291">
    <property type="entry name" value="NAD(P)-bd_dom_sf"/>
</dbReference>
<name>A0A9D1WHX2_9FIRM</name>
<evidence type="ECO:0000256" key="10">
    <source>
        <dbReference type="RuleBase" id="RU000485"/>
    </source>
</evidence>
<dbReference type="GO" id="GO:0019521">
    <property type="term" value="P:D-gluconate metabolic process"/>
    <property type="evidence" value="ECO:0007669"/>
    <property type="project" value="UniProtKB-KW"/>
</dbReference>
<feature type="active site" description="Proton acceptor" evidence="8">
    <location>
        <position position="181"/>
    </location>
</feature>
<accession>A0A9D1WHX2</accession>
<dbReference type="NCBIfam" id="TIGR00873">
    <property type="entry name" value="gnd"/>
    <property type="match status" value="1"/>
</dbReference>
<evidence type="ECO:0000256" key="3">
    <source>
        <dbReference type="ARBA" id="ARBA00022857"/>
    </source>
</evidence>
<dbReference type="SUPFAM" id="SSF51735">
    <property type="entry name" value="NAD(P)-binding Rossmann-fold domains"/>
    <property type="match status" value="1"/>
</dbReference>
<dbReference type="Proteomes" id="UP000886817">
    <property type="component" value="Unassembled WGS sequence"/>
</dbReference>
<comment type="subunit">
    <text evidence="2 7">Homodimer.</text>
</comment>
<dbReference type="Gene3D" id="1.20.5.320">
    <property type="entry name" value="6-Phosphogluconate Dehydrogenase, domain 3"/>
    <property type="match status" value="1"/>
</dbReference>
<dbReference type="InterPro" id="IPR006184">
    <property type="entry name" value="6PGdom_BS"/>
</dbReference>
<feature type="binding site" evidence="9">
    <location>
        <position position="438"/>
    </location>
    <ligand>
        <name>substrate</name>
        <note>ligand shared between dimeric partners</note>
    </ligand>
</feature>
<keyword evidence="5 10" id="KW-0311">Gluconate utilization</keyword>
<dbReference type="Gene3D" id="3.40.50.720">
    <property type="entry name" value="NAD(P)-binding Rossmann-like Domain"/>
    <property type="match status" value="1"/>
</dbReference>
<feature type="binding site" description="in other chain" evidence="9">
    <location>
        <position position="258"/>
    </location>
    <ligand>
        <name>substrate</name>
        <note>ligand shared between dimeric partners</note>
    </ligand>
</feature>
<evidence type="ECO:0000313" key="13">
    <source>
        <dbReference type="Proteomes" id="UP000886817"/>
    </source>
</evidence>
<evidence type="ECO:0000256" key="9">
    <source>
        <dbReference type="PIRSR" id="PIRSR000109-2"/>
    </source>
</evidence>
<evidence type="ECO:0000256" key="5">
    <source>
        <dbReference type="ARBA" id="ARBA00023064"/>
    </source>
</evidence>
<comment type="function">
    <text evidence="7">Catalyzes the oxidative decarboxylation of 6-phosphogluconate to ribulose 5-phosphate and CO(2), with concomitant reduction of NADP to NADPH.</text>
</comment>
<evidence type="ECO:0000256" key="4">
    <source>
        <dbReference type="ARBA" id="ARBA00023002"/>
    </source>
</evidence>
<dbReference type="InterPro" id="IPR006115">
    <property type="entry name" value="6PGDH_NADP-bd"/>
</dbReference>
<dbReference type="InterPro" id="IPR006113">
    <property type="entry name" value="6PGDH_Gnd/GntZ"/>
</dbReference>
<feature type="domain" description="6-phosphogluconate dehydrogenase C-terminal" evidence="11">
    <location>
        <begin position="177"/>
        <end position="460"/>
    </location>
</feature>
<sequence>MMRECDIAVYGLGVMGSSLAKNMISHGFSVAVYSKDPGERQRFEAEQGHYHICSTVKEMLDQLKSPRCIFLMITAGEPVDSVLEELEWYLKPGDVVLDGGNSYYRDTKRRYEWSLKRNICYLGVGVSGGEQGALHGPSMMAGGSREGWEKTRHILQTIAAHVGEKPCCAYIGSDGAGHYVKMVHNGIEYGILQLLAEAWYFMKHSLHMTEKEITESFISWKNGKLDSYLVEISIRVLQKKDSDGTFLVDKILDVAGQKGTGKWTVLEGIERGVYLPTIYEAVSARNFSAKKELRSAGKEILHGSGQKVEMENPGKVIGDALLLGILLCYSQGLELIVKAAGEEQWEIDPEKLIAVWKNGCIIRSRLLEEIGQVHVTEKHPLLLDPVFSCQEELEPALRQINEKAVLSGIALPGMASALHYYDYYRMAQMPVNFIQALRDCFGAHTYQRVDVPGAFHTRWEE</sequence>
<keyword evidence="3 7" id="KW-0521">NADP</keyword>